<protein>
    <submittedName>
        <fullName evidence="1">Uncharacterized protein</fullName>
    </submittedName>
</protein>
<reference evidence="1" key="1">
    <citation type="submission" date="2020-07" db="EMBL/GenBank/DDBJ databases">
        <title>Multicomponent nature underlies the extraordinary mechanical properties of spider dragline silk.</title>
        <authorList>
            <person name="Kono N."/>
            <person name="Nakamura H."/>
            <person name="Mori M."/>
            <person name="Yoshida Y."/>
            <person name="Ohtoshi R."/>
            <person name="Malay A.D."/>
            <person name="Moran D.A.P."/>
            <person name="Tomita M."/>
            <person name="Numata K."/>
            <person name="Arakawa K."/>
        </authorList>
    </citation>
    <scope>NUCLEOTIDE SEQUENCE</scope>
</reference>
<evidence type="ECO:0000313" key="2">
    <source>
        <dbReference type="Proteomes" id="UP000887116"/>
    </source>
</evidence>
<evidence type="ECO:0000313" key="1">
    <source>
        <dbReference type="EMBL" id="GFQ83519.1"/>
    </source>
</evidence>
<dbReference type="Proteomes" id="UP000887116">
    <property type="component" value="Unassembled WGS sequence"/>
</dbReference>
<keyword evidence="2" id="KW-1185">Reference proteome</keyword>
<organism evidence="1 2">
    <name type="scientific">Trichonephila clavata</name>
    <name type="common">Joro spider</name>
    <name type="synonym">Nephila clavata</name>
    <dbReference type="NCBI Taxonomy" id="2740835"/>
    <lineage>
        <taxon>Eukaryota</taxon>
        <taxon>Metazoa</taxon>
        <taxon>Ecdysozoa</taxon>
        <taxon>Arthropoda</taxon>
        <taxon>Chelicerata</taxon>
        <taxon>Arachnida</taxon>
        <taxon>Araneae</taxon>
        <taxon>Araneomorphae</taxon>
        <taxon>Entelegynae</taxon>
        <taxon>Araneoidea</taxon>
        <taxon>Nephilidae</taxon>
        <taxon>Trichonephila</taxon>
    </lineage>
</organism>
<accession>A0A8X6FNE2</accession>
<sequence length="142" mass="16229">MATITLFSVTVQDISIISYLSLLQHLPGKPLTALAINSSWCLAIPIAEKAMNHVFCDNLVQNWIFFLVWNFNTYNAVYLVWANFGLQPNQKMHVWQSSLLPFNGVHEAGYFSKHLDILDDIHHFLNFLLKHPGNQVITICCN</sequence>
<name>A0A8X6FNE2_TRICU</name>
<dbReference type="EMBL" id="BMAO01012730">
    <property type="protein sequence ID" value="GFQ83519.1"/>
    <property type="molecule type" value="Genomic_DNA"/>
</dbReference>
<dbReference type="AlphaFoldDB" id="A0A8X6FNE2"/>
<comment type="caution">
    <text evidence="1">The sequence shown here is derived from an EMBL/GenBank/DDBJ whole genome shotgun (WGS) entry which is preliminary data.</text>
</comment>
<gene>
    <name evidence="1" type="ORF">TNCT_634071</name>
</gene>
<proteinExistence type="predicted"/>